<keyword evidence="4" id="KW-1185">Reference proteome</keyword>
<dbReference type="Proteomes" id="UP001562357">
    <property type="component" value="Unassembled WGS sequence"/>
</dbReference>
<feature type="transmembrane region" description="Helical" evidence="1">
    <location>
        <begin position="233"/>
        <end position="257"/>
    </location>
</feature>
<protein>
    <recommendedName>
        <fullName evidence="2">DUF7702 domain-containing protein</fullName>
    </recommendedName>
</protein>
<feature type="transmembrane region" description="Helical" evidence="1">
    <location>
        <begin position="159"/>
        <end position="177"/>
    </location>
</feature>
<feature type="domain" description="DUF7702" evidence="2">
    <location>
        <begin position="21"/>
        <end position="257"/>
    </location>
</feature>
<gene>
    <name evidence="3" type="primary">g4516</name>
    <name evidence="3" type="ORF">EsDP_00004516</name>
</gene>
<dbReference type="EMBL" id="BAAFGZ010000177">
    <property type="protein sequence ID" value="GAB0136204.1"/>
    <property type="molecule type" value="Genomic_DNA"/>
</dbReference>
<keyword evidence="1" id="KW-1133">Transmembrane helix</keyword>
<feature type="transmembrane region" description="Helical" evidence="1">
    <location>
        <begin position="197"/>
        <end position="221"/>
    </location>
</feature>
<proteinExistence type="predicted"/>
<evidence type="ECO:0000313" key="4">
    <source>
        <dbReference type="Proteomes" id="UP001562357"/>
    </source>
</evidence>
<accession>A0ABQ0CRY5</accession>
<dbReference type="Pfam" id="PF24800">
    <property type="entry name" value="DUF7702"/>
    <property type="match status" value="1"/>
</dbReference>
<feature type="transmembrane region" description="Helical" evidence="1">
    <location>
        <begin position="22"/>
        <end position="42"/>
    </location>
</feature>
<sequence length="295" mass="31421">MARTPTAGPSEPSAFANEEVDLAIASLAIHATLFPLACYIAWKHGKIGMVSWPILATFFVIRFVSTGWKMSHRDDPKLLNAASSFTAGGLLSCLTLTLIGIVYEIGIIIPEVAASPKKNKTLLGLTHLVMAVGVGITSYGGAPKPDAPDGIASTTVNKIGHFLMLLVIIVLAAWIIFTGRRITTCRNHVQFRNAKILLLTASAGLPFQSVRLISASVYAFARTPGLDPDTGTFTTKLVLVFLVELAVAIILCAGGWFSRSVKNPGTTSEPRDGSVDGKETAVWRITELGLPRAHG</sequence>
<organism evidence="3 4">
    <name type="scientific">Epichloe bromicola</name>
    <dbReference type="NCBI Taxonomy" id="79588"/>
    <lineage>
        <taxon>Eukaryota</taxon>
        <taxon>Fungi</taxon>
        <taxon>Dikarya</taxon>
        <taxon>Ascomycota</taxon>
        <taxon>Pezizomycotina</taxon>
        <taxon>Sordariomycetes</taxon>
        <taxon>Hypocreomycetidae</taxon>
        <taxon>Hypocreales</taxon>
        <taxon>Clavicipitaceae</taxon>
        <taxon>Epichloe</taxon>
    </lineage>
</organism>
<dbReference type="InterPro" id="IPR056119">
    <property type="entry name" value="DUF7702"/>
</dbReference>
<dbReference type="PANTHER" id="PTHR42109">
    <property type="entry name" value="UNPLACED GENOMIC SCAFFOLD UM_SCAF_CONTIG_1.265, WHOLE GENOME SHOTGUN SEQUENCE"/>
    <property type="match status" value="1"/>
</dbReference>
<evidence type="ECO:0000259" key="2">
    <source>
        <dbReference type="Pfam" id="PF24800"/>
    </source>
</evidence>
<evidence type="ECO:0000313" key="3">
    <source>
        <dbReference type="EMBL" id="GAB0136204.1"/>
    </source>
</evidence>
<reference evidence="4" key="1">
    <citation type="submission" date="2024-06" db="EMBL/GenBank/DDBJ databases">
        <title>Draft Genome Sequences of Epichloe bromicola Strains Isolated from Elymus ciliaris.</title>
        <authorList>
            <consortium name="Epichloe bromicola genome sequencing consortium"/>
            <person name="Miura A."/>
            <person name="Imano S."/>
            <person name="Ashida A."/>
            <person name="Sato I."/>
            <person name="Chiba S."/>
            <person name="Tanaka A."/>
            <person name="Camagna M."/>
            <person name="Takemoto D."/>
        </authorList>
    </citation>
    <scope>NUCLEOTIDE SEQUENCE [LARGE SCALE GENOMIC DNA]</scope>
    <source>
        <strain evidence="4">DP</strain>
    </source>
</reference>
<name>A0ABQ0CRY5_9HYPO</name>
<feature type="transmembrane region" description="Helical" evidence="1">
    <location>
        <begin position="121"/>
        <end position="139"/>
    </location>
</feature>
<evidence type="ECO:0000256" key="1">
    <source>
        <dbReference type="SAM" id="Phobius"/>
    </source>
</evidence>
<feature type="transmembrane region" description="Helical" evidence="1">
    <location>
        <begin position="88"/>
        <end position="109"/>
    </location>
</feature>
<keyword evidence="1" id="KW-0472">Membrane</keyword>
<dbReference type="PANTHER" id="PTHR42109:SF2">
    <property type="entry name" value="INTEGRAL MEMBRANE PROTEIN"/>
    <property type="match status" value="1"/>
</dbReference>
<comment type="caution">
    <text evidence="3">The sequence shown here is derived from an EMBL/GenBank/DDBJ whole genome shotgun (WGS) entry which is preliminary data.</text>
</comment>
<keyword evidence="1" id="KW-0812">Transmembrane</keyword>
<feature type="transmembrane region" description="Helical" evidence="1">
    <location>
        <begin position="49"/>
        <end position="68"/>
    </location>
</feature>